<evidence type="ECO:0000256" key="13">
    <source>
        <dbReference type="ARBA" id="ARBA00023098"/>
    </source>
</evidence>
<dbReference type="GO" id="GO:0008654">
    <property type="term" value="P:phospholipid biosynthetic process"/>
    <property type="evidence" value="ECO:0007669"/>
    <property type="project" value="UniProtKB-KW"/>
</dbReference>
<evidence type="ECO:0000256" key="18">
    <source>
        <dbReference type="ARBA" id="ARBA00032892"/>
    </source>
</evidence>
<keyword evidence="14" id="KW-0472">Membrane</keyword>
<evidence type="ECO:0000313" key="21">
    <source>
        <dbReference type="Proteomes" id="UP000248897"/>
    </source>
</evidence>
<dbReference type="NCBIfam" id="NF003986">
    <property type="entry name" value="PRK05471.1-5"/>
    <property type="match status" value="1"/>
</dbReference>
<evidence type="ECO:0000256" key="14">
    <source>
        <dbReference type="ARBA" id="ARBA00023136"/>
    </source>
</evidence>
<evidence type="ECO:0000313" key="20">
    <source>
        <dbReference type="EMBL" id="SQI34767.1"/>
    </source>
</evidence>
<evidence type="ECO:0000256" key="15">
    <source>
        <dbReference type="ARBA" id="ARBA00023209"/>
    </source>
</evidence>
<dbReference type="EC" id="3.6.1.26" evidence="6"/>
<keyword evidence="11 20" id="KW-0378">Hydrolase</keyword>
<evidence type="ECO:0000256" key="11">
    <source>
        <dbReference type="ARBA" id="ARBA00022801"/>
    </source>
</evidence>
<dbReference type="Proteomes" id="UP000594967">
    <property type="component" value="Chromosome"/>
</dbReference>
<reference evidence="20 21" key="1">
    <citation type="submission" date="2018-06" db="EMBL/GenBank/DDBJ databases">
        <authorList>
            <consortium name="Pathogen Informatics"/>
            <person name="Doyle S."/>
        </authorList>
    </citation>
    <scope>NUCLEOTIDE SEQUENCE [LARGE SCALE GENOMIC DNA]</scope>
    <source>
        <strain evidence="20 21">NCTC12961</strain>
    </source>
</reference>
<dbReference type="SUPFAM" id="SSF54197">
    <property type="entry name" value="HIT-like"/>
    <property type="match status" value="1"/>
</dbReference>
<sequence length="253" mass="28648">MKRFLKLLIILLVILILAVVLWFFFGRGNQDALWQIVSQQCVPNQQENNDPYPCLRVDLDEGYVLFKDNKGPYHDLAMPTEKVSGIESPELQTEQAPPYFSQAWGNRSHISTEMGKPLKDAWLSLAINSKYGRSQNQLHIHIACLRQDVYAQLEQQAKEIDQRWQPLAEKLVGHQYLARKLVGVDLTKEDPFRLLQQYVVEQGDNIANYGLALAVTPEGEMILLANRLKLTDLNLGSAGEIQDYQCAVAGNGL</sequence>
<evidence type="ECO:0000256" key="17">
    <source>
        <dbReference type="ARBA" id="ARBA00032888"/>
    </source>
</evidence>
<evidence type="ECO:0000256" key="9">
    <source>
        <dbReference type="ARBA" id="ARBA00022516"/>
    </source>
</evidence>
<evidence type="ECO:0000256" key="12">
    <source>
        <dbReference type="ARBA" id="ARBA00022989"/>
    </source>
</evidence>
<keyword evidence="22" id="KW-1185">Reference proteome</keyword>
<keyword evidence="9" id="KW-0444">Lipid biosynthesis</keyword>
<evidence type="ECO:0000256" key="8">
    <source>
        <dbReference type="ARBA" id="ARBA00022475"/>
    </source>
</evidence>
<evidence type="ECO:0000256" key="7">
    <source>
        <dbReference type="ARBA" id="ARBA00019608"/>
    </source>
</evidence>
<dbReference type="GO" id="GO:0046342">
    <property type="term" value="P:CDP-diacylglycerol catabolic process"/>
    <property type="evidence" value="ECO:0007669"/>
    <property type="project" value="UniProtKB-UniPathway"/>
</dbReference>
<dbReference type="AlphaFoldDB" id="A0A2X4U4L3"/>
<evidence type="ECO:0000256" key="2">
    <source>
        <dbReference type="ARBA" id="ARBA00004162"/>
    </source>
</evidence>
<dbReference type="EMBL" id="CP065673">
    <property type="protein sequence ID" value="QPS23270.1"/>
    <property type="molecule type" value="Genomic_DNA"/>
</dbReference>
<comment type="catalytic activity">
    <reaction evidence="1">
        <text>a CDP-1,2-diacyl-sn-glycerol + H2O = a 1,2-diacyl-sn-glycero-3-phosphate + CMP + 2 H(+)</text>
        <dbReference type="Rhea" id="RHEA:15221"/>
        <dbReference type="ChEBI" id="CHEBI:15377"/>
        <dbReference type="ChEBI" id="CHEBI:15378"/>
        <dbReference type="ChEBI" id="CHEBI:58332"/>
        <dbReference type="ChEBI" id="CHEBI:58608"/>
        <dbReference type="ChEBI" id="CHEBI:60377"/>
        <dbReference type="EC" id="3.6.1.26"/>
    </reaction>
</comment>
<keyword evidence="15" id="KW-0594">Phospholipid biosynthesis</keyword>
<comment type="similarity">
    <text evidence="5">Belongs to the Cdh family.</text>
</comment>
<name>A0A2X4U4L3_SERPL</name>
<dbReference type="GO" id="GO:0005886">
    <property type="term" value="C:plasma membrane"/>
    <property type="evidence" value="ECO:0007669"/>
    <property type="project" value="UniProtKB-SubCell"/>
</dbReference>
<evidence type="ECO:0000256" key="1">
    <source>
        <dbReference type="ARBA" id="ARBA00001007"/>
    </source>
</evidence>
<evidence type="ECO:0000256" key="6">
    <source>
        <dbReference type="ARBA" id="ARBA00012375"/>
    </source>
</evidence>
<proteinExistence type="inferred from homology"/>
<dbReference type="EMBL" id="LS483469">
    <property type="protein sequence ID" value="SQI34767.1"/>
    <property type="molecule type" value="Genomic_DNA"/>
</dbReference>
<gene>
    <name evidence="20" type="primary">cdh_1</name>
    <name evidence="19" type="ORF">I6G64_05305</name>
    <name evidence="20" type="ORF">NCTC12961_01739</name>
</gene>
<evidence type="ECO:0000256" key="5">
    <source>
        <dbReference type="ARBA" id="ARBA00006435"/>
    </source>
</evidence>
<keyword evidence="13" id="KW-0443">Lipid metabolism</keyword>
<dbReference type="PIRSF" id="PIRSF001273">
    <property type="entry name" value="CDH"/>
    <property type="match status" value="1"/>
</dbReference>
<dbReference type="Gene3D" id="3.30.428.30">
    <property type="entry name" value="HIT family - CDH-like"/>
    <property type="match status" value="1"/>
</dbReference>
<keyword evidence="8" id="KW-1003">Cell membrane</keyword>
<accession>A0A2X4U4L3</accession>
<evidence type="ECO:0000256" key="3">
    <source>
        <dbReference type="ARBA" id="ARBA00004927"/>
    </source>
</evidence>
<comment type="pathway">
    <text evidence="4">Lipid metabolism.</text>
</comment>
<dbReference type="InterPro" id="IPR003763">
    <property type="entry name" value="CDP-diacylglyc_Pase"/>
</dbReference>
<comment type="pathway">
    <text evidence="3">Phospholipid metabolism; CDP-diacylglycerol degradation; phosphatidate from CDP-diacylglycerol: step 1/1.</text>
</comment>
<keyword evidence="12" id="KW-1133">Transmembrane helix</keyword>
<dbReference type="GO" id="GO:0008715">
    <property type="term" value="F:CDP-diacylglycerol diphosphatase activity"/>
    <property type="evidence" value="ECO:0007669"/>
    <property type="project" value="UniProtKB-EC"/>
</dbReference>
<protein>
    <recommendedName>
        <fullName evidence="7">CDP-diacylglycerol pyrophosphatase</fullName>
        <ecNumber evidence="6">3.6.1.26</ecNumber>
    </recommendedName>
    <alternativeName>
        <fullName evidence="17">CDP-diacylglycerol phosphatidylhydrolase</fullName>
    </alternativeName>
    <alternativeName>
        <fullName evidence="18">CDP-diglyceride hydrolase</fullName>
    </alternativeName>
</protein>
<organism evidence="20 21">
    <name type="scientific">Serratia plymuthica</name>
    <dbReference type="NCBI Taxonomy" id="82996"/>
    <lineage>
        <taxon>Bacteria</taxon>
        <taxon>Pseudomonadati</taxon>
        <taxon>Pseudomonadota</taxon>
        <taxon>Gammaproteobacteria</taxon>
        <taxon>Enterobacterales</taxon>
        <taxon>Yersiniaceae</taxon>
        <taxon>Serratia</taxon>
    </lineage>
</organism>
<dbReference type="Proteomes" id="UP000248897">
    <property type="component" value="Chromosome 1"/>
</dbReference>
<dbReference type="UniPathway" id="UPA00609">
    <property type="reaction ID" value="UER00664"/>
</dbReference>
<evidence type="ECO:0000313" key="19">
    <source>
        <dbReference type="EMBL" id="QPS23270.1"/>
    </source>
</evidence>
<evidence type="ECO:0000313" key="22">
    <source>
        <dbReference type="Proteomes" id="UP000594967"/>
    </source>
</evidence>
<dbReference type="RefSeq" id="WP_063201712.1">
    <property type="nucleotide sequence ID" value="NZ_CAMITG010000003.1"/>
</dbReference>
<evidence type="ECO:0000256" key="16">
    <source>
        <dbReference type="ARBA" id="ARBA00023264"/>
    </source>
</evidence>
<evidence type="ECO:0000256" key="10">
    <source>
        <dbReference type="ARBA" id="ARBA00022692"/>
    </source>
</evidence>
<dbReference type="InterPro" id="IPR036265">
    <property type="entry name" value="HIT-like_sf"/>
</dbReference>
<dbReference type="Pfam" id="PF02611">
    <property type="entry name" value="CDH"/>
    <property type="match status" value="1"/>
</dbReference>
<evidence type="ECO:0000256" key="4">
    <source>
        <dbReference type="ARBA" id="ARBA00005189"/>
    </source>
</evidence>
<reference evidence="19 22" key="2">
    <citation type="submission" date="2020-12" db="EMBL/GenBank/DDBJ databases">
        <title>FDA dAtabase for Regulatory Grade micrObial Sequences (FDA-ARGOS): Supporting development and validation of Infectious Disease Dx tests.</title>
        <authorList>
            <person name="Sproer C."/>
            <person name="Gronow S."/>
            <person name="Severitt S."/>
            <person name="Schroder I."/>
            <person name="Tallon L."/>
            <person name="Sadzewicz L."/>
            <person name="Zhao X."/>
            <person name="Boylan J."/>
            <person name="Ott S."/>
            <person name="Bowen H."/>
            <person name="Vavikolanu K."/>
            <person name="Mehta A."/>
            <person name="Aluvathingal J."/>
            <person name="Nadendla S."/>
            <person name="Lowell S."/>
            <person name="Myers T."/>
            <person name="Yan Y."/>
            <person name="Sichtig H."/>
        </authorList>
    </citation>
    <scope>NUCLEOTIDE SEQUENCE [LARGE SCALE GENOMIC DNA]</scope>
    <source>
        <strain evidence="19 22">FDAARGOS_907</strain>
    </source>
</reference>
<keyword evidence="10" id="KW-0812">Transmembrane</keyword>
<keyword evidence="16" id="KW-1208">Phospholipid metabolism</keyword>
<comment type="subcellular location">
    <subcellularLocation>
        <location evidence="2">Cell membrane</location>
        <topology evidence="2">Single-pass membrane protein</topology>
    </subcellularLocation>
</comment>